<sequence length="75" mass="8935">MRFPWFGTDPDATETWLTVTLVDNRTFTGKVEGWYGKVFIGTQFVRIDKGNDEVMVYPLHRVKEVRYFERKKSDE</sequence>
<reference evidence="1" key="1">
    <citation type="journal article" date="2015" name="Nature">
        <title>Complex archaea that bridge the gap between prokaryotes and eukaryotes.</title>
        <authorList>
            <person name="Spang A."/>
            <person name="Saw J.H."/>
            <person name="Jorgensen S.L."/>
            <person name="Zaremba-Niedzwiedzka K."/>
            <person name="Martijn J."/>
            <person name="Lind A.E."/>
            <person name="van Eijk R."/>
            <person name="Schleper C."/>
            <person name="Guy L."/>
            <person name="Ettema T.J."/>
        </authorList>
    </citation>
    <scope>NUCLEOTIDE SEQUENCE</scope>
</reference>
<gene>
    <name evidence="1" type="ORF">LCGC14_3125020</name>
</gene>
<evidence type="ECO:0000313" key="1">
    <source>
        <dbReference type="EMBL" id="KKK50439.1"/>
    </source>
</evidence>
<name>A0A0F8Y8M4_9ZZZZ</name>
<organism evidence="1">
    <name type="scientific">marine sediment metagenome</name>
    <dbReference type="NCBI Taxonomy" id="412755"/>
    <lineage>
        <taxon>unclassified sequences</taxon>
        <taxon>metagenomes</taxon>
        <taxon>ecological metagenomes</taxon>
    </lineage>
</organism>
<proteinExistence type="predicted"/>
<dbReference type="AlphaFoldDB" id="A0A0F8Y8M4"/>
<accession>A0A0F8Y8M4</accession>
<dbReference type="EMBL" id="LAZR01068023">
    <property type="protein sequence ID" value="KKK50439.1"/>
    <property type="molecule type" value="Genomic_DNA"/>
</dbReference>
<protein>
    <submittedName>
        <fullName evidence="1">Uncharacterized protein</fullName>
    </submittedName>
</protein>
<comment type="caution">
    <text evidence="1">The sequence shown here is derived from an EMBL/GenBank/DDBJ whole genome shotgun (WGS) entry which is preliminary data.</text>
</comment>